<dbReference type="EMBL" id="JBHSGU010000002">
    <property type="protein sequence ID" value="MFC4698917.1"/>
    <property type="molecule type" value="Genomic_DNA"/>
</dbReference>
<keyword evidence="2" id="KW-1185">Reference proteome</keyword>
<name>A0ABV9LQZ2_9ALTE</name>
<comment type="caution">
    <text evidence="1">The sequence shown here is derived from an EMBL/GenBank/DDBJ whole genome shotgun (WGS) entry which is preliminary data.</text>
</comment>
<gene>
    <name evidence="1" type="ORF">ACFO4O_01925</name>
</gene>
<sequence length="51" mass="5907">MDELKLSQTEQVSGGRTFFKPEILLTHVFIETPSFEYKGYAEPVPEPIHLR</sequence>
<protein>
    <submittedName>
        <fullName evidence="1">Uncharacterized protein</fullName>
    </submittedName>
</protein>
<organism evidence="1 2">
    <name type="scientific">Glaciecola siphonariae</name>
    <dbReference type="NCBI Taxonomy" id="521012"/>
    <lineage>
        <taxon>Bacteria</taxon>
        <taxon>Pseudomonadati</taxon>
        <taxon>Pseudomonadota</taxon>
        <taxon>Gammaproteobacteria</taxon>
        <taxon>Alteromonadales</taxon>
        <taxon>Alteromonadaceae</taxon>
        <taxon>Glaciecola</taxon>
    </lineage>
</organism>
<dbReference type="RefSeq" id="WP_382405606.1">
    <property type="nucleotide sequence ID" value="NZ_JBHSGU010000002.1"/>
</dbReference>
<evidence type="ECO:0000313" key="2">
    <source>
        <dbReference type="Proteomes" id="UP001595897"/>
    </source>
</evidence>
<dbReference type="Proteomes" id="UP001595897">
    <property type="component" value="Unassembled WGS sequence"/>
</dbReference>
<reference evidence="2" key="1">
    <citation type="journal article" date="2019" name="Int. J. Syst. Evol. Microbiol.">
        <title>The Global Catalogue of Microorganisms (GCM) 10K type strain sequencing project: providing services to taxonomists for standard genome sequencing and annotation.</title>
        <authorList>
            <consortium name="The Broad Institute Genomics Platform"/>
            <consortium name="The Broad Institute Genome Sequencing Center for Infectious Disease"/>
            <person name="Wu L."/>
            <person name="Ma J."/>
        </authorList>
    </citation>
    <scope>NUCLEOTIDE SEQUENCE [LARGE SCALE GENOMIC DNA]</scope>
    <source>
        <strain evidence="2">KACC 12507</strain>
    </source>
</reference>
<evidence type="ECO:0000313" key="1">
    <source>
        <dbReference type="EMBL" id="MFC4698917.1"/>
    </source>
</evidence>
<proteinExistence type="predicted"/>
<accession>A0ABV9LQZ2</accession>